<evidence type="ECO:0000313" key="2">
    <source>
        <dbReference type="Proteomes" id="UP000616151"/>
    </source>
</evidence>
<proteinExistence type="predicted"/>
<accession>A0ACC5R3A8</accession>
<name>A0ACC5R3A8_9HYPH</name>
<organism evidence="1 2">
    <name type="scientific">Taklimakanibacter albus</name>
    <dbReference type="NCBI Taxonomy" id="2800327"/>
    <lineage>
        <taxon>Bacteria</taxon>
        <taxon>Pseudomonadati</taxon>
        <taxon>Pseudomonadota</taxon>
        <taxon>Alphaproteobacteria</taxon>
        <taxon>Hyphomicrobiales</taxon>
        <taxon>Aestuariivirgaceae</taxon>
        <taxon>Taklimakanibacter</taxon>
    </lineage>
</organism>
<keyword evidence="2" id="KW-1185">Reference proteome</keyword>
<protein>
    <submittedName>
        <fullName evidence="1">LysE family transporter</fullName>
    </submittedName>
</protein>
<dbReference type="EMBL" id="JAENHL010000007">
    <property type="protein sequence ID" value="MBK1867155.1"/>
    <property type="molecule type" value="Genomic_DNA"/>
</dbReference>
<sequence>MDQLLPLFLFVAIATLSPGGATTLATASGAHFGLRRSLHLILGIAAGLASMAGAAALGLAAMLLALPVLQLGMKAAGTLYLLWLAWRVARSGAPDLGRTVAKPTSFLGGVWLILYNPKGWAMTSSAAMSFAALADTPIRLALLLGSVFGLSAIASLFIWCMAGQALARLLQAVWQWRALNVLLAILLVLSMVPMWLPA</sequence>
<gene>
    <name evidence="1" type="ORF">JHL16_12435</name>
</gene>
<dbReference type="Proteomes" id="UP000616151">
    <property type="component" value="Unassembled WGS sequence"/>
</dbReference>
<comment type="caution">
    <text evidence="1">The sequence shown here is derived from an EMBL/GenBank/DDBJ whole genome shotgun (WGS) entry which is preliminary data.</text>
</comment>
<evidence type="ECO:0000313" key="1">
    <source>
        <dbReference type="EMBL" id="MBK1867155.1"/>
    </source>
</evidence>
<reference evidence="1" key="1">
    <citation type="submission" date="2021-01" db="EMBL/GenBank/DDBJ databases">
        <authorList>
            <person name="Sun Q."/>
        </authorList>
    </citation>
    <scope>NUCLEOTIDE SEQUENCE</scope>
    <source>
        <strain evidence="1">YIM B02566</strain>
    </source>
</reference>